<keyword evidence="2" id="KW-0238">DNA-binding</keyword>
<evidence type="ECO:0000256" key="2">
    <source>
        <dbReference type="ARBA" id="ARBA00023125"/>
    </source>
</evidence>
<keyword evidence="1" id="KW-0805">Transcription regulation</keyword>
<dbReference type="RefSeq" id="WP_344968108.1">
    <property type="nucleotide sequence ID" value="NZ_BAAAVI010000004.1"/>
</dbReference>
<organism evidence="5 6">
    <name type="scientific">Streptosporangium fragile</name>
    <dbReference type="NCBI Taxonomy" id="46186"/>
    <lineage>
        <taxon>Bacteria</taxon>
        <taxon>Bacillati</taxon>
        <taxon>Actinomycetota</taxon>
        <taxon>Actinomycetes</taxon>
        <taxon>Streptosporangiales</taxon>
        <taxon>Streptosporangiaceae</taxon>
        <taxon>Streptosporangium</taxon>
    </lineage>
</organism>
<dbReference type="CDD" id="cd06170">
    <property type="entry name" value="LuxR_C_like"/>
    <property type="match status" value="1"/>
</dbReference>
<dbReference type="SUPFAM" id="SSF46894">
    <property type="entry name" value="C-terminal effector domain of the bipartite response regulators"/>
    <property type="match status" value="1"/>
</dbReference>
<reference evidence="6" key="1">
    <citation type="journal article" date="2019" name="Int. J. Syst. Evol. Microbiol.">
        <title>The Global Catalogue of Microorganisms (GCM) 10K type strain sequencing project: providing services to taxonomists for standard genome sequencing and annotation.</title>
        <authorList>
            <consortium name="The Broad Institute Genomics Platform"/>
            <consortium name="The Broad Institute Genome Sequencing Center for Infectious Disease"/>
            <person name="Wu L."/>
            <person name="Ma J."/>
        </authorList>
    </citation>
    <scope>NUCLEOTIDE SEQUENCE [LARGE SCALE GENOMIC DNA]</scope>
    <source>
        <strain evidence="6">JCM 6242</strain>
    </source>
</reference>
<dbReference type="InterPro" id="IPR016032">
    <property type="entry name" value="Sig_transdc_resp-reg_C-effctor"/>
</dbReference>
<comment type="caution">
    <text evidence="5">The sequence shown here is derived from an EMBL/GenBank/DDBJ whole genome shotgun (WGS) entry which is preliminary data.</text>
</comment>
<dbReference type="InterPro" id="IPR000792">
    <property type="entry name" value="Tscrpt_reg_LuxR_C"/>
</dbReference>
<dbReference type="PANTHER" id="PTHR44688:SF16">
    <property type="entry name" value="DNA-BINDING TRANSCRIPTIONAL ACTIVATOR DEVR_DOSR"/>
    <property type="match status" value="1"/>
</dbReference>
<dbReference type="InterPro" id="IPR036388">
    <property type="entry name" value="WH-like_DNA-bd_sf"/>
</dbReference>
<protein>
    <recommendedName>
        <fullName evidence="4">HTH luxR-type domain-containing protein</fullName>
    </recommendedName>
</protein>
<accession>A0ABP6I9M1</accession>
<dbReference type="PANTHER" id="PTHR44688">
    <property type="entry name" value="DNA-BINDING TRANSCRIPTIONAL ACTIVATOR DEVR_DOSR"/>
    <property type="match status" value="1"/>
</dbReference>
<keyword evidence="6" id="KW-1185">Reference proteome</keyword>
<sequence>MTTYFSPASLAARESHRIRYDFETLCSSASRSISAFLLTSGDDIALTRFLGSITVRPGVRTRVVAGSPLSAAGLPEAVELRVDPLISESLLVVDDRIAATGHVARATAVREPALVTLLNDLFERVWAHAEPRPGGPDLLPSLTRRERIVLRMCAEGLTDEVVGRHLGLTSRTVRRHMANAMERIGAQSRFQAGIRAAKAGII</sequence>
<dbReference type="SMART" id="SM00421">
    <property type="entry name" value="HTH_LUXR"/>
    <property type="match status" value="1"/>
</dbReference>
<dbReference type="PRINTS" id="PR00038">
    <property type="entry name" value="HTHLUXR"/>
</dbReference>
<dbReference type="Gene3D" id="1.10.10.10">
    <property type="entry name" value="Winged helix-like DNA-binding domain superfamily/Winged helix DNA-binding domain"/>
    <property type="match status" value="1"/>
</dbReference>
<keyword evidence="3" id="KW-0804">Transcription</keyword>
<dbReference type="Proteomes" id="UP001500831">
    <property type="component" value="Unassembled WGS sequence"/>
</dbReference>
<dbReference type="EMBL" id="BAAAVI010000004">
    <property type="protein sequence ID" value="GAA2851479.1"/>
    <property type="molecule type" value="Genomic_DNA"/>
</dbReference>
<name>A0ABP6I9M1_9ACTN</name>
<evidence type="ECO:0000313" key="6">
    <source>
        <dbReference type="Proteomes" id="UP001500831"/>
    </source>
</evidence>
<evidence type="ECO:0000313" key="5">
    <source>
        <dbReference type="EMBL" id="GAA2851479.1"/>
    </source>
</evidence>
<feature type="domain" description="HTH luxR-type" evidence="4">
    <location>
        <begin position="135"/>
        <end position="200"/>
    </location>
</feature>
<dbReference type="PROSITE" id="PS50043">
    <property type="entry name" value="HTH_LUXR_2"/>
    <property type="match status" value="1"/>
</dbReference>
<evidence type="ECO:0000256" key="3">
    <source>
        <dbReference type="ARBA" id="ARBA00023163"/>
    </source>
</evidence>
<dbReference type="Pfam" id="PF00196">
    <property type="entry name" value="GerE"/>
    <property type="match status" value="1"/>
</dbReference>
<gene>
    <name evidence="5" type="ORF">GCM10010517_09090</name>
</gene>
<evidence type="ECO:0000256" key="1">
    <source>
        <dbReference type="ARBA" id="ARBA00023015"/>
    </source>
</evidence>
<proteinExistence type="predicted"/>
<evidence type="ECO:0000259" key="4">
    <source>
        <dbReference type="PROSITE" id="PS50043"/>
    </source>
</evidence>